<dbReference type="AlphaFoldDB" id="A0A0N5BUS0"/>
<accession>A0A0N5BUS0</accession>
<evidence type="ECO:0000256" key="1">
    <source>
        <dbReference type="SAM" id="MobiDB-lite"/>
    </source>
</evidence>
<name>A0A0N5BUS0_STREA</name>
<feature type="compositionally biased region" description="Polar residues" evidence="1">
    <location>
        <begin position="77"/>
        <end position="86"/>
    </location>
</feature>
<evidence type="ECO:0000313" key="2">
    <source>
        <dbReference type="Proteomes" id="UP000046392"/>
    </source>
</evidence>
<dbReference type="WBParaSite" id="SPAL_0000958900.1">
    <property type="protein sequence ID" value="SPAL_0000958900.1"/>
    <property type="gene ID" value="SPAL_0000958900"/>
</dbReference>
<proteinExistence type="predicted"/>
<sequence length="162" mass="18284">MTKQQFDVFIRRNGFEDLFEFISYNEVKFKVATVAALIHPRVRPERTQSVQTDPPLVAAIYGSSSTVLAPYEPPRDNPQQQTNNPRPRTLNLRLAPFGIQPIMVAAPPPTPSWSVTNSIRNVNELQGTEPPPMNEPGGTQQRKAMPATTYWQVYYPAGYQQL</sequence>
<feature type="region of interest" description="Disordered" evidence="1">
    <location>
        <begin position="67"/>
        <end position="88"/>
    </location>
</feature>
<reference evidence="3" key="1">
    <citation type="submission" date="2017-02" db="UniProtKB">
        <authorList>
            <consortium name="WormBaseParasite"/>
        </authorList>
    </citation>
    <scope>IDENTIFICATION</scope>
</reference>
<protein>
    <submittedName>
        <fullName evidence="3">SAM domain-containing protein</fullName>
    </submittedName>
</protein>
<dbReference type="Proteomes" id="UP000046392">
    <property type="component" value="Unplaced"/>
</dbReference>
<keyword evidence="2" id="KW-1185">Reference proteome</keyword>
<organism evidence="2 3">
    <name type="scientific">Strongyloides papillosus</name>
    <name type="common">Intestinal threadworm</name>
    <dbReference type="NCBI Taxonomy" id="174720"/>
    <lineage>
        <taxon>Eukaryota</taxon>
        <taxon>Metazoa</taxon>
        <taxon>Ecdysozoa</taxon>
        <taxon>Nematoda</taxon>
        <taxon>Chromadorea</taxon>
        <taxon>Rhabditida</taxon>
        <taxon>Tylenchina</taxon>
        <taxon>Panagrolaimomorpha</taxon>
        <taxon>Strongyloidoidea</taxon>
        <taxon>Strongyloididae</taxon>
        <taxon>Strongyloides</taxon>
    </lineage>
</organism>
<evidence type="ECO:0000313" key="3">
    <source>
        <dbReference type="WBParaSite" id="SPAL_0000958900.1"/>
    </source>
</evidence>